<keyword evidence="3 5" id="KW-1133">Transmembrane helix</keyword>
<dbReference type="Proteomes" id="UP000035366">
    <property type="component" value="Chromosome"/>
</dbReference>
<feature type="transmembrane region" description="Helical" evidence="5">
    <location>
        <begin position="72"/>
        <end position="90"/>
    </location>
</feature>
<organism evidence="7 8">
    <name type="scientific">Streptomyces incarnatus</name>
    <dbReference type="NCBI Taxonomy" id="665007"/>
    <lineage>
        <taxon>Bacteria</taxon>
        <taxon>Bacillati</taxon>
        <taxon>Actinomycetota</taxon>
        <taxon>Actinomycetes</taxon>
        <taxon>Kitasatosporales</taxon>
        <taxon>Streptomycetaceae</taxon>
        <taxon>Streptomyces</taxon>
    </lineage>
</organism>
<feature type="transmembrane region" description="Helical" evidence="5">
    <location>
        <begin position="236"/>
        <end position="256"/>
    </location>
</feature>
<gene>
    <name evidence="7" type="ORF">ABB07_24000</name>
</gene>
<feature type="domain" description="HTTM-like" evidence="6">
    <location>
        <begin position="24"/>
        <end position="303"/>
    </location>
</feature>
<evidence type="ECO:0000256" key="1">
    <source>
        <dbReference type="ARBA" id="ARBA00004127"/>
    </source>
</evidence>
<dbReference type="PANTHER" id="PTHR39535">
    <property type="entry name" value="SPORULATION-DELAYING PROTEIN SDPB"/>
    <property type="match status" value="1"/>
</dbReference>
<comment type="subcellular location">
    <subcellularLocation>
        <location evidence="1">Endomembrane system</location>
        <topology evidence="1">Multi-pass membrane protein</topology>
    </subcellularLocation>
</comment>
<reference evidence="7 8" key="1">
    <citation type="journal article" date="2015" name="ISME J.">
        <title>Draft Genome Sequence of Streptomyces incarnatus NRRL8089, which Produces the Nucleoside Antibiotic Sinefungin.</title>
        <authorList>
            <person name="Oshima K."/>
            <person name="Hattori M."/>
            <person name="Shimizu H."/>
            <person name="Fukuda K."/>
            <person name="Nemoto M."/>
            <person name="Inagaki K."/>
            <person name="Tamura T."/>
        </authorList>
    </citation>
    <scope>NUCLEOTIDE SEQUENCE [LARGE SCALE GENOMIC DNA]</scope>
    <source>
        <strain evidence="7 8">NRRL 8089</strain>
    </source>
</reference>
<sequence>MRDMTRGPRAVTVRLDRAIARMACREHRLIGIALLRIAIGVGTVMYCLADYGNRQFFWGPNSYNSPQLAAKAIPHLGFSLFLVSHSQWWFELLFHATILVAAAFAVFGGRALTVAMAVLMWSLYYRNQDILEGGNNLVEILIIFMVFTVSNAYFAPGAKRRRERLRAAAGQPTIRTAAHNLAAYLIVFQTAVLYLTAGYWKIAGKVWQDGVAMYYVSRITGFQMSSAYAHWMSNATLGTAICYFTIFIELGFPFAILSNRGWVRKSITLSVEAMHLGIMAFMGLVPFALLMIGADCVCLRDEDYRAMWIRARRVARAAGGRLRAVPLPFPAAAAHIAEPEEQRA</sequence>
<evidence type="ECO:0000313" key="7">
    <source>
        <dbReference type="EMBL" id="AKJ12984.1"/>
    </source>
</evidence>
<feature type="transmembrane region" description="Helical" evidence="5">
    <location>
        <begin position="97"/>
        <end position="125"/>
    </location>
</feature>
<feature type="transmembrane region" description="Helical" evidence="5">
    <location>
        <begin position="29"/>
        <end position="52"/>
    </location>
</feature>
<dbReference type="SMART" id="SM00752">
    <property type="entry name" value="HTTM"/>
    <property type="match status" value="1"/>
</dbReference>
<feature type="transmembrane region" description="Helical" evidence="5">
    <location>
        <begin position="276"/>
        <end position="299"/>
    </location>
</feature>
<dbReference type="InterPro" id="IPR011020">
    <property type="entry name" value="HTTM-like"/>
</dbReference>
<evidence type="ECO:0000256" key="5">
    <source>
        <dbReference type="SAM" id="Phobius"/>
    </source>
</evidence>
<evidence type="ECO:0000256" key="4">
    <source>
        <dbReference type="ARBA" id="ARBA00023136"/>
    </source>
</evidence>
<proteinExistence type="predicted"/>
<name>A0ABM5TPQ4_9ACTN</name>
<evidence type="ECO:0000313" key="8">
    <source>
        <dbReference type="Proteomes" id="UP000035366"/>
    </source>
</evidence>
<dbReference type="RefSeq" id="WP_208900696.1">
    <property type="nucleotide sequence ID" value="NZ_CP011497.1"/>
</dbReference>
<evidence type="ECO:0000256" key="3">
    <source>
        <dbReference type="ARBA" id="ARBA00022989"/>
    </source>
</evidence>
<keyword evidence="4 5" id="KW-0472">Membrane</keyword>
<feature type="transmembrane region" description="Helical" evidence="5">
    <location>
        <begin position="181"/>
        <end position="200"/>
    </location>
</feature>
<dbReference type="PANTHER" id="PTHR39535:SF2">
    <property type="entry name" value="HTTM DOMAIN-CONTAINING PROTEIN"/>
    <property type="match status" value="1"/>
</dbReference>
<accession>A0ABM5TPQ4</accession>
<keyword evidence="2 5" id="KW-0812">Transmembrane</keyword>
<keyword evidence="8" id="KW-1185">Reference proteome</keyword>
<dbReference type="EMBL" id="CP011497">
    <property type="protein sequence ID" value="AKJ12984.1"/>
    <property type="molecule type" value="Genomic_DNA"/>
</dbReference>
<dbReference type="InterPro" id="IPR052964">
    <property type="entry name" value="Sporulation_signal_mat"/>
</dbReference>
<evidence type="ECO:0000256" key="2">
    <source>
        <dbReference type="ARBA" id="ARBA00022692"/>
    </source>
</evidence>
<protein>
    <recommendedName>
        <fullName evidence="6">HTTM-like domain-containing protein</fullName>
    </recommendedName>
</protein>
<feature type="transmembrane region" description="Helical" evidence="5">
    <location>
        <begin position="137"/>
        <end position="156"/>
    </location>
</feature>
<evidence type="ECO:0000259" key="6">
    <source>
        <dbReference type="SMART" id="SM00752"/>
    </source>
</evidence>